<keyword evidence="2 4" id="KW-0195">Cyclin</keyword>
<comment type="caution">
    <text evidence="7">The sequence shown here is derived from an EMBL/GenBank/DDBJ whole genome shotgun (WGS) entry which is preliminary data.</text>
</comment>
<reference evidence="7" key="1">
    <citation type="submission" date="2021-02" db="EMBL/GenBank/DDBJ databases">
        <authorList>
            <person name="Nowell W R."/>
        </authorList>
    </citation>
    <scope>NUCLEOTIDE SEQUENCE</scope>
    <source>
        <strain evidence="7">Ploen Becks lab</strain>
    </source>
</reference>
<keyword evidence="3" id="KW-0131">Cell cycle</keyword>
<dbReference type="Proteomes" id="UP000663879">
    <property type="component" value="Unassembled WGS sequence"/>
</dbReference>
<proteinExistence type="inferred from homology"/>
<dbReference type="OrthoDB" id="306099at2759"/>
<dbReference type="AlphaFoldDB" id="A0A813UQU5"/>
<accession>A0A813UQU5</accession>
<evidence type="ECO:0000313" key="8">
    <source>
        <dbReference type="Proteomes" id="UP000663879"/>
    </source>
</evidence>
<evidence type="ECO:0000259" key="6">
    <source>
        <dbReference type="SMART" id="SM00385"/>
    </source>
</evidence>
<keyword evidence="1" id="KW-0132">Cell division</keyword>
<dbReference type="InterPro" id="IPR039361">
    <property type="entry name" value="Cyclin"/>
</dbReference>
<dbReference type="PROSITE" id="PS00292">
    <property type="entry name" value="CYCLINS"/>
    <property type="match status" value="1"/>
</dbReference>
<dbReference type="InterPro" id="IPR013763">
    <property type="entry name" value="Cyclin-like_dom"/>
</dbReference>
<dbReference type="PANTHER" id="PTHR10177">
    <property type="entry name" value="CYCLINS"/>
    <property type="match status" value="1"/>
</dbReference>
<dbReference type="Pfam" id="PF02984">
    <property type="entry name" value="Cyclin_C"/>
    <property type="match status" value="1"/>
</dbReference>
<evidence type="ECO:0000256" key="5">
    <source>
        <dbReference type="SAM" id="MobiDB-lite"/>
    </source>
</evidence>
<dbReference type="InterPro" id="IPR006671">
    <property type="entry name" value="Cyclin_N"/>
</dbReference>
<dbReference type="EMBL" id="CAJNOC010001018">
    <property type="protein sequence ID" value="CAF0827065.1"/>
    <property type="molecule type" value="Genomic_DNA"/>
</dbReference>
<name>A0A813UQU5_9BILA</name>
<evidence type="ECO:0000256" key="3">
    <source>
        <dbReference type="ARBA" id="ARBA00023306"/>
    </source>
</evidence>
<dbReference type="FunFam" id="1.10.472.10:FF:000003">
    <property type="entry name" value="G1/S-specific cyclin-D2"/>
    <property type="match status" value="1"/>
</dbReference>
<dbReference type="InterPro" id="IPR004367">
    <property type="entry name" value="Cyclin_C-dom"/>
</dbReference>
<feature type="region of interest" description="Disordered" evidence="5">
    <location>
        <begin position="26"/>
        <end position="51"/>
    </location>
</feature>
<dbReference type="SUPFAM" id="SSF47954">
    <property type="entry name" value="Cyclin-like"/>
    <property type="match status" value="2"/>
</dbReference>
<dbReference type="InterPro" id="IPR048258">
    <property type="entry name" value="Cyclins_cyclin-box"/>
</dbReference>
<protein>
    <recommendedName>
        <fullName evidence="6">Cyclin-like domain-containing protein</fullName>
    </recommendedName>
</protein>
<organism evidence="7 8">
    <name type="scientific">Brachionus calyciflorus</name>
    <dbReference type="NCBI Taxonomy" id="104777"/>
    <lineage>
        <taxon>Eukaryota</taxon>
        <taxon>Metazoa</taxon>
        <taxon>Spiralia</taxon>
        <taxon>Gnathifera</taxon>
        <taxon>Rotifera</taxon>
        <taxon>Eurotatoria</taxon>
        <taxon>Monogononta</taxon>
        <taxon>Pseudotrocha</taxon>
        <taxon>Ploima</taxon>
        <taxon>Brachionidae</taxon>
        <taxon>Brachionus</taxon>
    </lineage>
</organism>
<dbReference type="GO" id="GO:0051301">
    <property type="term" value="P:cell division"/>
    <property type="evidence" value="ECO:0007669"/>
    <property type="project" value="UniProtKB-KW"/>
</dbReference>
<sequence length="300" mass="35052">MNYEIETISASSFFNSYTKEYFNETYEEDSGNSSNCTTESPTSPLEDSHKTSPIDYNLLNDDRNLDNLLYLEDFYRIQSNYFSHVQNEIKPWMRKMLANWMLEVCKNQNLEGDVFVTAMNILDRFLSLQTISKRHLQLLGTVCMFIAAKLRSSSQFNAETLVIYTANSINIEQLLDWEQFVLQRLHWDISSITAYDYIPFLLNKLNIIEHKNIKNIRKYLDTFITLCSTDFKFAMMPASMIATGCLYLTIKYLNNLNSIQCEQILHEINSSINCTIDTEILIQCIEQIEDLVRTELKMNL</sequence>
<evidence type="ECO:0000256" key="1">
    <source>
        <dbReference type="ARBA" id="ARBA00022618"/>
    </source>
</evidence>
<comment type="similarity">
    <text evidence="4">Belongs to the cyclin family.</text>
</comment>
<gene>
    <name evidence="7" type="ORF">OXX778_LOCUS7774</name>
</gene>
<evidence type="ECO:0000313" key="7">
    <source>
        <dbReference type="EMBL" id="CAF0827065.1"/>
    </source>
</evidence>
<dbReference type="Pfam" id="PF00134">
    <property type="entry name" value="Cyclin_N"/>
    <property type="match status" value="1"/>
</dbReference>
<dbReference type="InterPro" id="IPR036915">
    <property type="entry name" value="Cyclin-like_sf"/>
</dbReference>
<dbReference type="SMART" id="SM00385">
    <property type="entry name" value="CYCLIN"/>
    <property type="match status" value="1"/>
</dbReference>
<evidence type="ECO:0000256" key="4">
    <source>
        <dbReference type="RuleBase" id="RU000383"/>
    </source>
</evidence>
<keyword evidence="8" id="KW-1185">Reference proteome</keyword>
<feature type="compositionally biased region" description="Polar residues" evidence="5">
    <location>
        <begin position="31"/>
        <end position="45"/>
    </location>
</feature>
<feature type="domain" description="Cyclin-like" evidence="6">
    <location>
        <begin position="99"/>
        <end position="183"/>
    </location>
</feature>
<dbReference type="CDD" id="cd20516">
    <property type="entry name" value="CYCLIN_CCND_rpt2"/>
    <property type="match status" value="1"/>
</dbReference>
<evidence type="ECO:0000256" key="2">
    <source>
        <dbReference type="ARBA" id="ARBA00023127"/>
    </source>
</evidence>
<dbReference type="Gene3D" id="1.10.472.10">
    <property type="entry name" value="Cyclin-like"/>
    <property type="match status" value="2"/>
</dbReference>